<dbReference type="InterPro" id="IPR001128">
    <property type="entry name" value="Cyt_P450"/>
</dbReference>
<comment type="similarity">
    <text evidence="4 14">Belongs to the cytochrome P450 family.</text>
</comment>
<evidence type="ECO:0000256" key="12">
    <source>
        <dbReference type="ARBA" id="ARBA00023136"/>
    </source>
</evidence>
<dbReference type="SUPFAM" id="SSF48264">
    <property type="entry name" value="Cytochrome P450"/>
    <property type="match status" value="1"/>
</dbReference>
<reference evidence="16" key="1">
    <citation type="journal article" date="2012" name="Arch. Microbiol.">
        <title>Molecular identification and functional characterization of cytochrome P450 monooxygenases from the brown-rot basidiomycete Postia placenta.</title>
        <authorList>
            <person name="Ide M."/>
            <person name="Ichinose H."/>
            <person name="Wariishi H."/>
        </authorList>
    </citation>
    <scope>NUCLEOTIDE SEQUENCE</scope>
    <source>
        <strain evidence="16">MAD-698-R</strain>
    </source>
</reference>
<evidence type="ECO:0000256" key="11">
    <source>
        <dbReference type="ARBA" id="ARBA00023033"/>
    </source>
</evidence>
<feature type="binding site" description="axial binding residue" evidence="13">
    <location>
        <position position="453"/>
    </location>
    <ligand>
        <name>heme</name>
        <dbReference type="ChEBI" id="CHEBI:30413"/>
    </ligand>
    <ligandPart>
        <name>Fe</name>
        <dbReference type="ChEBI" id="CHEBI:18248"/>
    </ligandPart>
</feature>
<dbReference type="GO" id="GO:0016020">
    <property type="term" value="C:membrane"/>
    <property type="evidence" value="ECO:0007669"/>
    <property type="project" value="UniProtKB-SubCell"/>
</dbReference>
<dbReference type="InterPro" id="IPR036396">
    <property type="entry name" value="Cyt_P450_sf"/>
</dbReference>
<evidence type="ECO:0000256" key="6">
    <source>
        <dbReference type="ARBA" id="ARBA00022692"/>
    </source>
</evidence>
<dbReference type="InterPro" id="IPR017972">
    <property type="entry name" value="Cyt_P450_CS"/>
</dbReference>
<dbReference type="PROSITE" id="PS00086">
    <property type="entry name" value="CYTOCHROME_P450"/>
    <property type="match status" value="1"/>
</dbReference>
<keyword evidence="7 13" id="KW-0479">Metal-binding</keyword>
<keyword evidence="12 15" id="KW-0472">Membrane</keyword>
<gene>
    <name evidence="16" type="primary">PpCYP240</name>
</gene>
<comment type="subcellular location">
    <subcellularLocation>
        <location evidence="2">Membrane</location>
    </subcellularLocation>
</comment>
<keyword evidence="11 14" id="KW-0503">Monooxygenase</keyword>
<evidence type="ECO:0000256" key="8">
    <source>
        <dbReference type="ARBA" id="ARBA00022989"/>
    </source>
</evidence>
<dbReference type="Pfam" id="PF00067">
    <property type="entry name" value="p450"/>
    <property type="match status" value="1"/>
</dbReference>
<keyword evidence="10 13" id="KW-0408">Iron</keyword>
<dbReference type="PANTHER" id="PTHR46300:SF5">
    <property type="entry name" value="CYTOCHROME P450"/>
    <property type="match status" value="1"/>
</dbReference>
<dbReference type="AlphaFoldDB" id="F1SYJ3"/>
<evidence type="ECO:0000256" key="4">
    <source>
        <dbReference type="ARBA" id="ARBA00010617"/>
    </source>
</evidence>
<evidence type="ECO:0000256" key="2">
    <source>
        <dbReference type="ARBA" id="ARBA00004370"/>
    </source>
</evidence>
<dbReference type="InterPro" id="IPR002401">
    <property type="entry name" value="Cyt_P450_E_grp-I"/>
</dbReference>
<dbReference type="Gene3D" id="1.10.630.10">
    <property type="entry name" value="Cytochrome P450"/>
    <property type="match status" value="1"/>
</dbReference>
<protein>
    <submittedName>
        <fullName evidence="16">Cytochrome P450</fullName>
    </submittedName>
</protein>
<evidence type="ECO:0000256" key="7">
    <source>
        <dbReference type="ARBA" id="ARBA00022723"/>
    </source>
</evidence>
<keyword evidence="5 13" id="KW-0349">Heme</keyword>
<name>F1SYJ3_9APHY</name>
<evidence type="ECO:0000256" key="1">
    <source>
        <dbReference type="ARBA" id="ARBA00001971"/>
    </source>
</evidence>
<comment type="cofactor">
    <cofactor evidence="1 13">
        <name>heme</name>
        <dbReference type="ChEBI" id="CHEBI:30413"/>
    </cofactor>
</comment>
<evidence type="ECO:0000256" key="15">
    <source>
        <dbReference type="SAM" id="Phobius"/>
    </source>
</evidence>
<dbReference type="EMBL" id="AB573404">
    <property type="protein sequence ID" value="BAK09537.1"/>
    <property type="molecule type" value="mRNA"/>
</dbReference>
<evidence type="ECO:0000256" key="13">
    <source>
        <dbReference type="PIRSR" id="PIRSR602401-1"/>
    </source>
</evidence>
<evidence type="ECO:0000313" key="16">
    <source>
        <dbReference type="EMBL" id="BAK09537.1"/>
    </source>
</evidence>
<organism evidence="16">
    <name type="scientific">Rhodonia placenta</name>
    <dbReference type="NCBI Taxonomy" id="104341"/>
    <lineage>
        <taxon>Eukaryota</taxon>
        <taxon>Fungi</taxon>
        <taxon>Dikarya</taxon>
        <taxon>Basidiomycota</taxon>
        <taxon>Agaricomycotina</taxon>
        <taxon>Agaricomycetes</taxon>
        <taxon>Polyporales</taxon>
        <taxon>Adustoporiaceae</taxon>
        <taxon>Rhodonia</taxon>
    </lineage>
</organism>
<dbReference type="GO" id="GO:0016705">
    <property type="term" value="F:oxidoreductase activity, acting on paired donors, with incorporation or reduction of molecular oxygen"/>
    <property type="evidence" value="ECO:0007669"/>
    <property type="project" value="InterPro"/>
</dbReference>
<dbReference type="CDD" id="cd11065">
    <property type="entry name" value="CYP64-like"/>
    <property type="match status" value="1"/>
</dbReference>
<keyword evidence="6 15" id="KW-0812">Transmembrane</keyword>
<keyword evidence="8 15" id="KW-1133">Transmembrane helix</keyword>
<dbReference type="GO" id="GO:0020037">
    <property type="term" value="F:heme binding"/>
    <property type="evidence" value="ECO:0007669"/>
    <property type="project" value="InterPro"/>
</dbReference>
<keyword evidence="9 14" id="KW-0560">Oxidoreductase</keyword>
<feature type="transmembrane region" description="Helical" evidence="15">
    <location>
        <begin position="9"/>
        <end position="30"/>
    </location>
</feature>
<evidence type="ECO:0000256" key="14">
    <source>
        <dbReference type="RuleBase" id="RU000461"/>
    </source>
</evidence>
<evidence type="ECO:0000256" key="10">
    <source>
        <dbReference type="ARBA" id="ARBA00023004"/>
    </source>
</evidence>
<comment type="pathway">
    <text evidence="3">Secondary metabolite biosynthesis.</text>
</comment>
<dbReference type="GO" id="GO:0005506">
    <property type="term" value="F:iron ion binding"/>
    <property type="evidence" value="ECO:0007669"/>
    <property type="project" value="InterPro"/>
</dbReference>
<dbReference type="PANTHER" id="PTHR46300">
    <property type="entry name" value="P450, PUTATIVE (EUROFUNG)-RELATED-RELATED"/>
    <property type="match status" value="1"/>
</dbReference>
<evidence type="ECO:0000256" key="3">
    <source>
        <dbReference type="ARBA" id="ARBA00005179"/>
    </source>
</evidence>
<evidence type="ECO:0000256" key="5">
    <source>
        <dbReference type="ARBA" id="ARBA00022617"/>
    </source>
</evidence>
<dbReference type="GO" id="GO:0004497">
    <property type="term" value="F:monooxygenase activity"/>
    <property type="evidence" value="ECO:0007669"/>
    <property type="project" value="UniProtKB-KW"/>
</dbReference>
<proteinExistence type="evidence at transcript level"/>
<accession>F1SYJ3</accession>
<dbReference type="PRINTS" id="PR00463">
    <property type="entry name" value="EP450I"/>
</dbReference>
<sequence>MDTFPVHDVFLCVGIALFLPIAYSVIHFLWAGQRRHLPVPPGPTSLPLIGNAYQLFWRSPHEAFTLWARQYGGLVYLRFFYTGMLVVNSLRVAQDLMEAKSAVASDRPRFVLFSDLMGMENDMVLMPYGDKWRRYRRWVQDIIQNKHNVIDLPALQRRETLTLLAGLVQTPDAFTLHIQRWSAAFSMHISYGHDIKSLDDEHVRLIELALKATTDAGGPASTLVDLFPILKYIPTWMPGAGFKRRAIYVRHLRTKMQDAPFQTVKNALLSGNATPSLTSSLLEALWKEGDSAEYNEYDIKCVAAVLYAAGTESMSTTLTAFIQAMVLHPDVYTKTQQELDRIVGGSRLPNLTDRASLPYVENVLKELYRWSCAVPLGVPHRLMTDCTFHDYGLARGSTIIPNMWAMTRDETIFSDPERFLPERFMSYGVDGTKGEEQAIDPRGIVFGFGRRICPGRQFADSSLWLAVATIAAALNICKATGPDGATIIPVPAFPSGSIRHVADFQCVIRPRSQAIEGGLLSPAWMEEW</sequence>
<dbReference type="InterPro" id="IPR050364">
    <property type="entry name" value="Cytochrome_P450_fung"/>
</dbReference>
<evidence type="ECO:0000256" key="9">
    <source>
        <dbReference type="ARBA" id="ARBA00023002"/>
    </source>
</evidence>